<evidence type="ECO:0000313" key="2">
    <source>
        <dbReference type="Proteomes" id="UP000202181"/>
    </source>
</evidence>
<evidence type="ECO:0000313" key="1">
    <source>
        <dbReference type="EMBL" id="ANZ48213.1"/>
    </source>
</evidence>
<organism evidence="1 2">
    <name type="scientific">Erwinia phage vB_EamM_Asesino</name>
    <dbReference type="NCBI Taxonomy" id="1883370"/>
    <lineage>
        <taxon>Viruses</taxon>
        <taxon>Duplodnaviria</taxon>
        <taxon>Heunggongvirae</taxon>
        <taxon>Uroviricota</taxon>
        <taxon>Caudoviricetes</taxon>
        <taxon>Chimalliviridae</taxon>
        <taxon>Erskinevirus</taxon>
        <taxon>Erskinevirus asesino</taxon>
    </lineage>
</organism>
<proteinExistence type="predicted"/>
<accession>A0A1B2IAB1</accession>
<sequence length="428" mass="49488">MVWNTDIFVKELELPGFKLIVESCNIPTQTDGVVSTFQKRQKFIDGLASWVGMKNLQVQEIAWEVADMQFGVTVRTQNEHPELKKEVVTFSNEQIAYMLTHGTFAEFAYDKYFWVPGDKMPMAEDKMALGDTLSTIKDTPKAAPFPKDLMNAIEGIRPPSVEERAVRDFNVPTPREQILRSAKTYLRHVTRYFSGEVENLRYKWIDLKEYPKTDTQPLERVPCTLEEATHIVVGVEIPGHCYEFLIAISDMVAASRFHQINSADPAYPFWLPAPQEWATTEVKEEEGLRDLFVESIDAMDDKESLDAEFNTFQQNLSQLMFATLTRANDAKLPTRNDGFLPLRAVAGLLEDFQKWLDNYFSDLIRYNKGDWERDIRIIDSTTLSLTVTERKSFKRYVLVYSFDDFFKDHIAAGLDWHPEARTFWRLPS</sequence>
<name>A0A1B2IAB1_9CAUD</name>
<dbReference type="RefSeq" id="YP_009290818.1">
    <property type="nucleotide sequence ID" value="NC_031107.2"/>
</dbReference>
<reference evidence="1" key="1">
    <citation type="submission" date="2016-06" db="EMBL/GenBank/DDBJ databases">
        <authorList>
            <person name="Berg J.A."/>
            <person name="Hyde J.R."/>
            <person name="Breakwell D.P."/>
            <person name="Hope S."/>
            <person name="Grose J.H."/>
        </authorList>
    </citation>
    <scope>NUCLEOTIDE SEQUENCE [LARGE SCALE GENOMIC DNA]</scope>
</reference>
<dbReference type="Proteomes" id="UP000202181">
    <property type="component" value="Segment"/>
</dbReference>
<keyword evidence="2" id="KW-1185">Reference proteome</keyword>
<dbReference type="GeneID" id="29057150"/>
<gene>
    <name evidence="1" type="ORF">ASESINO_200</name>
</gene>
<dbReference type="KEGG" id="vg:29057150"/>
<dbReference type="EMBL" id="KX397364">
    <property type="protein sequence ID" value="ANZ48213.1"/>
    <property type="molecule type" value="Genomic_DNA"/>
</dbReference>
<protein>
    <submittedName>
        <fullName evidence="1">Uncharacterized protein</fullName>
    </submittedName>
</protein>